<feature type="transmembrane region" description="Helical" evidence="2">
    <location>
        <begin position="71"/>
        <end position="95"/>
    </location>
</feature>
<feature type="transmembrane region" description="Helical" evidence="2">
    <location>
        <begin position="140"/>
        <end position="158"/>
    </location>
</feature>
<keyword evidence="2" id="KW-0812">Transmembrane</keyword>
<keyword evidence="4" id="KW-0378">Hydrolase</keyword>
<proteinExistence type="predicted"/>
<feature type="transmembrane region" description="Helical" evidence="2">
    <location>
        <begin position="116"/>
        <end position="134"/>
    </location>
</feature>
<reference evidence="4" key="1">
    <citation type="submission" date="2023-06" db="EMBL/GenBank/DDBJ databases">
        <title>MT1 and MT2 Draft Genomes of Novel Species.</title>
        <authorList>
            <person name="Venkateswaran K."/>
        </authorList>
    </citation>
    <scope>NUCLEOTIDE SEQUENCE</scope>
    <source>
        <strain evidence="4">IIF3SC-B10</strain>
    </source>
</reference>
<comment type="caution">
    <text evidence="4">The sequence shown here is derived from an EMBL/GenBank/DDBJ whole genome shotgun (WGS) entry which is preliminary data.</text>
</comment>
<feature type="transmembrane region" description="Helical" evidence="2">
    <location>
        <begin position="44"/>
        <end position="65"/>
    </location>
</feature>
<dbReference type="Pfam" id="PF02517">
    <property type="entry name" value="Rce1-like"/>
    <property type="match status" value="1"/>
</dbReference>
<organism evidence="4 5">
    <name type="scientific">Arthrobacter burdickii</name>
    <dbReference type="NCBI Taxonomy" id="3035920"/>
    <lineage>
        <taxon>Bacteria</taxon>
        <taxon>Bacillati</taxon>
        <taxon>Actinomycetota</taxon>
        <taxon>Actinomycetes</taxon>
        <taxon>Micrococcales</taxon>
        <taxon>Micrococcaceae</taxon>
        <taxon>Arthrobacter</taxon>
    </lineage>
</organism>
<feature type="transmembrane region" description="Helical" evidence="2">
    <location>
        <begin position="6"/>
        <end position="23"/>
    </location>
</feature>
<feature type="region of interest" description="Disordered" evidence="1">
    <location>
        <begin position="225"/>
        <end position="256"/>
    </location>
</feature>
<dbReference type="GO" id="GO:0008237">
    <property type="term" value="F:metallopeptidase activity"/>
    <property type="evidence" value="ECO:0007669"/>
    <property type="project" value="UniProtKB-KW"/>
</dbReference>
<dbReference type="InterPro" id="IPR042150">
    <property type="entry name" value="MmRce1-like"/>
</dbReference>
<evidence type="ECO:0000259" key="3">
    <source>
        <dbReference type="Pfam" id="PF02517"/>
    </source>
</evidence>
<name>A0ABT8K2D5_9MICC</name>
<keyword evidence="2" id="KW-0472">Membrane</keyword>
<keyword evidence="4" id="KW-0482">Metalloprotease</keyword>
<dbReference type="PANTHER" id="PTHR35797">
    <property type="entry name" value="PROTEASE-RELATED"/>
    <property type="match status" value="1"/>
</dbReference>
<keyword evidence="2" id="KW-1133">Transmembrane helix</keyword>
<feature type="transmembrane region" description="Helical" evidence="2">
    <location>
        <begin position="170"/>
        <end position="190"/>
    </location>
</feature>
<accession>A0ABT8K2D5</accession>
<gene>
    <name evidence="4" type="ORF">P5G52_11930</name>
</gene>
<evidence type="ECO:0000256" key="2">
    <source>
        <dbReference type="SAM" id="Phobius"/>
    </source>
</evidence>
<evidence type="ECO:0000256" key="1">
    <source>
        <dbReference type="SAM" id="MobiDB-lite"/>
    </source>
</evidence>
<dbReference type="EMBL" id="JAROCG010000001">
    <property type="protein sequence ID" value="MDN4611570.1"/>
    <property type="molecule type" value="Genomic_DNA"/>
</dbReference>
<feature type="domain" description="CAAX prenyl protease 2/Lysostaphin resistance protein A-like" evidence="3">
    <location>
        <begin position="83"/>
        <end position="183"/>
    </location>
</feature>
<evidence type="ECO:0000313" key="5">
    <source>
        <dbReference type="Proteomes" id="UP001174209"/>
    </source>
</evidence>
<protein>
    <submittedName>
        <fullName evidence="4">CPBP family intramembrane metalloprotease</fullName>
        <ecNumber evidence="4">3.4.-.-</ecNumber>
    </submittedName>
</protein>
<dbReference type="Proteomes" id="UP001174209">
    <property type="component" value="Unassembled WGS sequence"/>
</dbReference>
<sequence>MPFVIASNAVGLLVPALVITWVVDGDAGLKALGHRIAAVRRSAGWYAFAALAVPAVATVLALFLGGPPPGLPLGTLVTALASGLLLQTILGLLTSNLWEEVAWTGFVQARLQDRHGALKAALITAPLFALQHLSLLAGNSAAIIVLILIAVLAIPFRAATGWLYNRTGSIFLVGIFHAAGNAVAVGGGFGNGLLPLLYSGTTVGSMHLLATATVGVVVLAASRGRLGTPPPPPPEGPGTKARNLGPGPDPDPDPDP</sequence>
<dbReference type="RefSeq" id="WP_301227621.1">
    <property type="nucleotide sequence ID" value="NZ_JAROCG010000001.1"/>
</dbReference>
<keyword evidence="5" id="KW-1185">Reference proteome</keyword>
<feature type="transmembrane region" description="Helical" evidence="2">
    <location>
        <begin position="196"/>
        <end position="221"/>
    </location>
</feature>
<dbReference type="EC" id="3.4.-.-" evidence="4"/>
<evidence type="ECO:0000313" key="4">
    <source>
        <dbReference type="EMBL" id="MDN4611570.1"/>
    </source>
</evidence>
<dbReference type="PANTHER" id="PTHR35797:SF1">
    <property type="entry name" value="PROTEASE"/>
    <property type="match status" value="1"/>
</dbReference>
<dbReference type="InterPro" id="IPR003675">
    <property type="entry name" value="Rce1/LyrA-like_dom"/>
</dbReference>
<keyword evidence="4" id="KW-0645">Protease</keyword>